<name>A0A5B0NUD9_PUCGR</name>
<evidence type="ECO:0000313" key="4">
    <source>
        <dbReference type="Proteomes" id="UP000325313"/>
    </source>
</evidence>
<sequence>MGSHGLFTPPPALQRFTISGGPDSILLHRHSAINNRCFGGQTSLIPLHFDIHIFTFVLAPGLLRYTKLEMSFLIKSTALIFLAALFGRIQAKKLCSLAKPRLWCSTARMSKTGEPADCKLHPLNDGKCKSPGARRYGPFLACCHPAVTPGKGGSIGCAVVHKYC</sequence>
<evidence type="ECO:0000313" key="2">
    <source>
        <dbReference type="EMBL" id="KAA1092362.1"/>
    </source>
</evidence>
<gene>
    <name evidence="1" type="ORF">PGT21_022480</name>
    <name evidence="2" type="ORF">PGTUg99_023280</name>
</gene>
<keyword evidence="3" id="KW-1185">Reference proteome</keyword>
<accession>A0A5B0NUD9</accession>
<dbReference type="Proteomes" id="UP000325313">
    <property type="component" value="Unassembled WGS sequence"/>
</dbReference>
<proteinExistence type="predicted"/>
<dbReference type="AlphaFoldDB" id="A0A5B0NUD9"/>
<evidence type="ECO:0000313" key="3">
    <source>
        <dbReference type="Proteomes" id="UP000324748"/>
    </source>
</evidence>
<evidence type="ECO:0000313" key="1">
    <source>
        <dbReference type="EMBL" id="KAA1084252.1"/>
    </source>
</evidence>
<reference evidence="3 4" key="1">
    <citation type="submission" date="2019-05" db="EMBL/GenBank/DDBJ databases">
        <title>Emergence of the Ug99 lineage of the wheat stem rust pathogen through somatic hybridization.</title>
        <authorList>
            <person name="Li F."/>
            <person name="Upadhyaya N.M."/>
            <person name="Sperschneider J."/>
            <person name="Matny O."/>
            <person name="Nguyen-Phuc H."/>
            <person name="Mago R."/>
            <person name="Raley C."/>
            <person name="Miller M.E."/>
            <person name="Silverstein K.A.T."/>
            <person name="Henningsen E."/>
            <person name="Hirsch C.D."/>
            <person name="Visser B."/>
            <person name="Pretorius Z.A."/>
            <person name="Steffenson B.J."/>
            <person name="Schwessinger B."/>
            <person name="Dodds P.N."/>
            <person name="Figueroa M."/>
        </authorList>
    </citation>
    <scope>NUCLEOTIDE SEQUENCE [LARGE SCALE GENOMIC DNA]</scope>
    <source>
        <strain evidence="1">21-0</strain>
        <strain evidence="2 4">Ug99</strain>
    </source>
</reference>
<dbReference type="Proteomes" id="UP000324748">
    <property type="component" value="Unassembled WGS sequence"/>
</dbReference>
<organism evidence="2 4">
    <name type="scientific">Puccinia graminis f. sp. tritici</name>
    <dbReference type="NCBI Taxonomy" id="56615"/>
    <lineage>
        <taxon>Eukaryota</taxon>
        <taxon>Fungi</taxon>
        <taxon>Dikarya</taxon>
        <taxon>Basidiomycota</taxon>
        <taxon>Pucciniomycotina</taxon>
        <taxon>Pucciniomycetes</taxon>
        <taxon>Pucciniales</taxon>
        <taxon>Pucciniaceae</taxon>
        <taxon>Puccinia</taxon>
    </lineage>
</organism>
<dbReference type="EMBL" id="VSWC01000118">
    <property type="protein sequence ID" value="KAA1084252.1"/>
    <property type="molecule type" value="Genomic_DNA"/>
</dbReference>
<dbReference type="EMBL" id="VDEP01000376">
    <property type="protein sequence ID" value="KAA1092362.1"/>
    <property type="molecule type" value="Genomic_DNA"/>
</dbReference>
<comment type="caution">
    <text evidence="2">The sequence shown here is derived from an EMBL/GenBank/DDBJ whole genome shotgun (WGS) entry which is preliminary data.</text>
</comment>
<protein>
    <submittedName>
        <fullName evidence="2">Uncharacterized protein</fullName>
    </submittedName>
</protein>